<dbReference type="SUPFAM" id="SSF50022">
    <property type="entry name" value="ISP domain"/>
    <property type="match status" value="1"/>
</dbReference>
<evidence type="ECO:0000256" key="5">
    <source>
        <dbReference type="ARBA" id="ARBA00023004"/>
    </source>
</evidence>
<keyword evidence="4" id="KW-0560">Oxidoreductase</keyword>
<evidence type="ECO:0000256" key="4">
    <source>
        <dbReference type="ARBA" id="ARBA00023002"/>
    </source>
</evidence>
<dbReference type="InterPro" id="IPR036922">
    <property type="entry name" value="Rieske_2Fe-2S_sf"/>
</dbReference>
<name>A0A345YFW7_9SPHN</name>
<dbReference type="EMBL" id="CP031357">
    <property type="protein sequence ID" value="AXK42819.1"/>
    <property type="molecule type" value="Genomic_DNA"/>
</dbReference>
<organism evidence="8 9">
    <name type="scientific">Erythrobacter aureus</name>
    <dbReference type="NCBI Taxonomy" id="2182384"/>
    <lineage>
        <taxon>Bacteria</taxon>
        <taxon>Pseudomonadati</taxon>
        <taxon>Pseudomonadota</taxon>
        <taxon>Alphaproteobacteria</taxon>
        <taxon>Sphingomonadales</taxon>
        <taxon>Erythrobacteraceae</taxon>
        <taxon>Erythrobacter/Porphyrobacter group</taxon>
        <taxon>Erythrobacter</taxon>
    </lineage>
</organism>
<reference evidence="9" key="1">
    <citation type="submission" date="2018-07" db="EMBL/GenBank/DDBJ databases">
        <title>Genome sequence of Erythrobacter strain YH-07, an antagonistic bacterium isolated from Yellow Sea.</title>
        <authorList>
            <person name="Tang T."/>
            <person name="Liu Q."/>
            <person name="Sun X."/>
        </authorList>
    </citation>
    <scope>NUCLEOTIDE SEQUENCE [LARGE SCALE GENOMIC DNA]</scope>
    <source>
        <strain evidence="9">YH-07</strain>
    </source>
</reference>
<evidence type="ECO:0000313" key="8">
    <source>
        <dbReference type="EMBL" id="AXK42819.1"/>
    </source>
</evidence>
<evidence type="ECO:0000256" key="3">
    <source>
        <dbReference type="ARBA" id="ARBA00022723"/>
    </source>
</evidence>
<dbReference type="PROSITE" id="PS51296">
    <property type="entry name" value="RIESKE"/>
    <property type="match status" value="1"/>
</dbReference>
<dbReference type="PRINTS" id="PR00090">
    <property type="entry name" value="RNGDIOXGNASE"/>
</dbReference>
<sequence length="387" mass="42772">MSAVDTKQSTHRPTDGMLALARDIAEGRKRDAAEASTVPTHVYTDPEYWAREKAAIYDRMPQILCPSALLPDPGMAVPHDATGRPLLITRDAQGLAHVFLNVCRHRGTRLVEGHEVQCGKKLVCPYHAWTYAVDGRLLALPRADTFPGLDKGDYGLVELPSRETGGLIWFCPKEGHTDFSFAEEIGADFDALGMSDQVLFRRKTHEVAGNWKLIMDAFLESYHVTRLHAKTIGPFFKDGATSGDMIGPHARSAVGRLEDMESVDLTDMAALRRVVTYAYQMLPGALVIPSPDYINVMVMMPQAHDRTLVEDFMLIPEHPATEKARDHWERSWALLDGGVFASEDFRAAELGQQGLATGAIPHLTLGTMEGGIRRYHETVEEALRAAG</sequence>
<dbReference type="Pfam" id="PF00355">
    <property type="entry name" value="Rieske"/>
    <property type="match status" value="1"/>
</dbReference>
<proteinExistence type="predicted"/>
<protein>
    <submittedName>
        <fullName evidence="8">Aromatic ring-hydroxylating dioxygenase subunit alpha</fullName>
    </submittedName>
</protein>
<dbReference type="PANTHER" id="PTHR43756">
    <property type="entry name" value="CHOLINE MONOOXYGENASE, CHLOROPLASTIC"/>
    <property type="match status" value="1"/>
</dbReference>
<evidence type="ECO:0000256" key="2">
    <source>
        <dbReference type="ARBA" id="ARBA00022714"/>
    </source>
</evidence>
<dbReference type="GO" id="GO:0051537">
    <property type="term" value="F:2 iron, 2 sulfur cluster binding"/>
    <property type="evidence" value="ECO:0007669"/>
    <property type="project" value="UniProtKB-KW"/>
</dbReference>
<dbReference type="GO" id="GO:0005506">
    <property type="term" value="F:iron ion binding"/>
    <property type="evidence" value="ECO:0007669"/>
    <property type="project" value="InterPro"/>
</dbReference>
<dbReference type="GO" id="GO:0051213">
    <property type="term" value="F:dioxygenase activity"/>
    <property type="evidence" value="ECO:0007669"/>
    <property type="project" value="UniProtKB-KW"/>
</dbReference>
<evidence type="ECO:0000313" key="9">
    <source>
        <dbReference type="Proteomes" id="UP000254508"/>
    </source>
</evidence>
<dbReference type="InterPro" id="IPR001663">
    <property type="entry name" value="Rng_hydr_dOase-A"/>
</dbReference>
<keyword evidence="2" id="KW-0001">2Fe-2S</keyword>
<dbReference type="InterPro" id="IPR015879">
    <property type="entry name" value="Ring_hydroxy_dOase_asu_C_dom"/>
</dbReference>
<dbReference type="AlphaFoldDB" id="A0A345YFW7"/>
<dbReference type="SUPFAM" id="SSF55961">
    <property type="entry name" value="Bet v1-like"/>
    <property type="match status" value="1"/>
</dbReference>
<dbReference type="RefSeq" id="WP_115416997.1">
    <property type="nucleotide sequence ID" value="NZ_CP031357.1"/>
</dbReference>
<dbReference type="Proteomes" id="UP000254508">
    <property type="component" value="Chromosome"/>
</dbReference>
<evidence type="ECO:0000259" key="7">
    <source>
        <dbReference type="PROSITE" id="PS51296"/>
    </source>
</evidence>
<comment type="cofactor">
    <cofactor evidence="1">
        <name>Fe cation</name>
        <dbReference type="ChEBI" id="CHEBI:24875"/>
    </cofactor>
</comment>
<dbReference type="CDD" id="cd03469">
    <property type="entry name" value="Rieske_RO_Alpha_N"/>
    <property type="match status" value="1"/>
</dbReference>
<evidence type="ECO:0000256" key="6">
    <source>
        <dbReference type="ARBA" id="ARBA00023014"/>
    </source>
</evidence>
<feature type="domain" description="Rieske" evidence="7">
    <location>
        <begin position="61"/>
        <end position="170"/>
    </location>
</feature>
<dbReference type="Gene3D" id="2.102.10.10">
    <property type="entry name" value="Rieske [2Fe-2S] iron-sulphur domain"/>
    <property type="match status" value="1"/>
</dbReference>
<keyword evidence="6" id="KW-0411">Iron-sulfur</keyword>
<dbReference type="InterPro" id="IPR017941">
    <property type="entry name" value="Rieske_2Fe-2S"/>
</dbReference>
<accession>A0A345YFW7</accession>
<dbReference type="OrthoDB" id="7456916at2"/>
<evidence type="ECO:0000256" key="1">
    <source>
        <dbReference type="ARBA" id="ARBA00001962"/>
    </source>
</evidence>
<keyword evidence="9" id="KW-1185">Reference proteome</keyword>
<gene>
    <name evidence="8" type="ORF">DVR09_11205</name>
</gene>
<dbReference type="PANTHER" id="PTHR43756:SF5">
    <property type="entry name" value="CHOLINE MONOOXYGENASE, CHLOROPLASTIC"/>
    <property type="match status" value="1"/>
</dbReference>
<dbReference type="Gene3D" id="3.90.380.10">
    <property type="entry name" value="Naphthalene 1,2-dioxygenase Alpha Subunit, Chain A, domain 1"/>
    <property type="match status" value="2"/>
</dbReference>
<keyword evidence="8" id="KW-0223">Dioxygenase</keyword>
<dbReference type="CDD" id="cd08887">
    <property type="entry name" value="RHO_alpha_C_3"/>
    <property type="match status" value="1"/>
</dbReference>
<dbReference type="KEGG" id="err:DVR09_11205"/>
<dbReference type="Pfam" id="PF00848">
    <property type="entry name" value="Ring_hydroxyl_A"/>
    <property type="match status" value="1"/>
</dbReference>
<keyword evidence="5" id="KW-0408">Iron</keyword>
<keyword evidence="3" id="KW-0479">Metal-binding</keyword>